<evidence type="ECO:0000313" key="2">
    <source>
        <dbReference type="EMBL" id="KAJ1179985.1"/>
    </source>
</evidence>
<feature type="compositionally biased region" description="Polar residues" evidence="1">
    <location>
        <begin position="1"/>
        <end position="14"/>
    </location>
</feature>
<organism evidence="2 3">
    <name type="scientific">Pleurodeles waltl</name>
    <name type="common">Iberian ribbed newt</name>
    <dbReference type="NCBI Taxonomy" id="8319"/>
    <lineage>
        <taxon>Eukaryota</taxon>
        <taxon>Metazoa</taxon>
        <taxon>Chordata</taxon>
        <taxon>Craniata</taxon>
        <taxon>Vertebrata</taxon>
        <taxon>Euteleostomi</taxon>
        <taxon>Amphibia</taxon>
        <taxon>Batrachia</taxon>
        <taxon>Caudata</taxon>
        <taxon>Salamandroidea</taxon>
        <taxon>Salamandridae</taxon>
        <taxon>Pleurodelinae</taxon>
        <taxon>Pleurodeles</taxon>
    </lineage>
</organism>
<name>A0AAV7TUT3_PLEWA</name>
<feature type="region of interest" description="Disordered" evidence="1">
    <location>
        <begin position="1"/>
        <end position="76"/>
    </location>
</feature>
<comment type="caution">
    <text evidence="2">The sequence shown here is derived from an EMBL/GenBank/DDBJ whole genome shotgun (WGS) entry which is preliminary data.</text>
</comment>
<protein>
    <submittedName>
        <fullName evidence="2">Uncharacterized protein</fullName>
    </submittedName>
</protein>
<gene>
    <name evidence="2" type="ORF">NDU88_005213</name>
</gene>
<reference evidence="2" key="1">
    <citation type="journal article" date="2022" name="bioRxiv">
        <title>Sequencing and chromosome-scale assembly of the giantPleurodeles waltlgenome.</title>
        <authorList>
            <person name="Brown T."/>
            <person name="Elewa A."/>
            <person name="Iarovenko S."/>
            <person name="Subramanian E."/>
            <person name="Araus A.J."/>
            <person name="Petzold A."/>
            <person name="Susuki M."/>
            <person name="Suzuki K.-i.T."/>
            <person name="Hayashi T."/>
            <person name="Toyoda A."/>
            <person name="Oliveira C."/>
            <person name="Osipova E."/>
            <person name="Leigh N.D."/>
            <person name="Simon A."/>
            <person name="Yun M.H."/>
        </authorList>
    </citation>
    <scope>NUCLEOTIDE SEQUENCE</scope>
    <source>
        <strain evidence="2">20211129_DDA</strain>
        <tissue evidence="2">Liver</tissue>
    </source>
</reference>
<accession>A0AAV7TUT3</accession>
<evidence type="ECO:0000313" key="3">
    <source>
        <dbReference type="Proteomes" id="UP001066276"/>
    </source>
</evidence>
<dbReference type="Proteomes" id="UP001066276">
    <property type="component" value="Chromosome 3_2"/>
</dbReference>
<keyword evidence="3" id="KW-1185">Reference proteome</keyword>
<dbReference type="AlphaFoldDB" id="A0AAV7TUT3"/>
<sequence length="291" mass="31080">MGSSTPPGIQSTDLQLPERPVSRQVPCPSKARSGGVRAPMPGPGSSPRCLQRTQSVQGEEVQASGPGIQTGLGPGSVDVRPRLWPPTVSPQHQCRPARRHSPRALLCSSITWDVWHKGLPHWSSGPAPSPGVSRLLCGAVPSEEAPIHRAPGSGSLSSVAPPGGLFLQGRLLVCCAPPPPSARLAGAHSPRHCPRASRQERLIGQARKTHSEHRRCGRATRVTHPHQRGLQLLRPGNPQCSRREERSVVSPRAIWCAPASRILFWGPWGHPAGARQQPNQAHAAHPAPPVL</sequence>
<dbReference type="EMBL" id="JANPWB010000006">
    <property type="protein sequence ID" value="KAJ1179985.1"/>
    <property type="molecule type" value="Genomic_DNA"/>
</dbReference>
<proteinExistence type="predicted"/>
<evidence type="ECO:0000256" key="1">
    <source>
        <dbReference type="SAM" id="MobiDB-lite"/>
    </source>
</evidence>